<name>U9TBX3_RHIID</name>
<dbReference type="AlphaFoldDB" id="U9TBX3"/>
<gene>
    <name evidence="2" type="ORF">GLOINDRAFT_8098</name>
</gene>
<sequence length="76" mass="9043">MESRQKSKTGKEIANTYFSSRDLEESHTDKEMASAHFPKSSFEHTRTIKPREFLVELSESFTYRYNNSDYEKLKEL</sequence>
<evidence type="ECO:0000256" key="1">
    <source>
        <dbReference type="SAM" id="MobiDB-lite"/>
    </source>
</evidence>
<reference evidence="2" key="1">
    <citation type="submission" date="2013-07" db="EMBL/GenBank/DDBJ databases">
        <title>The genome of an arbuscular mycorrhizal fungus provides insights into the evolution of the oldest plant symbiosis.</title>
        <authorList>
            <consortium name="DOE Joint Genome Institute"/>
            <person name="Tisserant E."/>
            <person name="Malbreil M."/>
            <person name="Kuo A."/>
            <person name="Kohler A."/>
            <person name="Symeonidi A."/>
            <person name="Balestrini R."/>
            <person name="Charron P."/>
            <person name="Duensing N."/>
            <person name="Frei-dit-Frey N."/>
            <person name="Gianinazzi-Pearson V."/>
            <person name="Gilbert B."/>
            <person name="Handa Y."/>
            <person name="Hijri M."/>
            <person name="Kaul R."/>
            <person name="Kawaguchi M."/>
            <person name="Krajinski F."/>
            <person name="Lammers P."/>
            <person name="Lapierre D."/>
            <person name="Masclaux F.G."/>
            <person name="Murat C."/>
            <person name="Morin E."/>
            <person name="Ndikumana S."/>
            <person name="Pagni M."/>
            <person name="Petitpierre D."/>
            <person name="Requena N."/>
            <person name="Rosikiewicz P."/>
            <person name="Riley R."/>
            <person name="Saito K."/>
            <person name="San Clemente H."/>
            <person name="Shapiro H."/>
            <person name="van Tuinen D."/>
            <person name="Becard G."/>
            <person name="Bonfante P."/>
            <person name="Paszkowski U."/>
            <person name="Shachar-Hill Y."/>
            <person name="Young J.P."/>
            <person name="Sanders I.R."/>
            <person name="Henrissat B."/>
            <person name="Rensing S.A."/>
            <person name="Grigoriev I.V."/>
            <person name="Corradi N."/>
            <person name="Roux C."/>
            <person name="Martin F."/>
        </authorList>
    </citation>
    <scope>NUCLEOTIDE SEQUENCE</scope>
    <source>
        <strain evidence="2">DAOM 197198</strain>
    </source>
</reference>
<feature type="compositionally biased region" description="Basic and acidic residues" evidence="1">
    <location>
        <begin position="21"/>
        <end position="33"/>
    </location>
</feature>
<dbReference type="EMBL" id="KI296915">
    <property type="protein sequence ID" value="ESA00856.1"/>
    <property type="molecule type" value="Genomic_DNA"/>
</dbReference>
<organism evidence="2">
    <name type="scientific">Rhizophagus irregularis (strain DAOM 181602 / DAOM 197198 / MUCL 43194)</name>
    <name type="common">Arbuscular mycorrhizal fungus</name>
    <name type="synonym">Glomus intraradices</name>
    <dbReference type="NCBI Taxonomy" id="747089"/>
    <lineage>
        <taxon>Eukaryota</taxon>
        <taxon>Fungi</taxon>
        <taxon>Fungi incertae sedis</taxon>
        <taxon>Mucoromycota</taxon>
        <taxon>Glomeromycotina</taxon>
        <taxon>Glomeromycetes</taxon>
        <taxon>Glomerales</taxon>
        <taxon>Glomeraceae</taxon>
        <taxon>Rhizophagus</taxon>
    </lineage>
</organism>
<evidence type="ECO:0000313" key="2">
    <source>
        <dbReference type="EMBL" id="ESA00856.1"/>
    </source>
</evidence>
<dbReference type="HOGENOM" id="CLU_2655735_0_0_1"/>
<accession>U9TBX3</accession>
<feature type="region of interest" description="Disordered" evidence="1">
    <location>
        <begin position="1"/>
        <end position="41"/>
    </location>
</feature>
<proteinExistence type="predicted"/>
<protein>
    <submittedName>
        <fullName evidence="2">Uncharacterized protein</fullName>
    </submittedName>
</protein>
<feature type="compositionally biased region" description="Basic and acidic residues" evidence="1">
    <location>
        <begin position="1"/>
        <end position="11"/>
    </location>
</feature>